<dbReference type="GO" id="GO:0005576">
    <property type="term" value="C:extracellular region"/>
    <property type="evidence" value="ECO:0007669"/>
    <property type="project" value="UniProtKB-SubCell"/>
</dbReference>
<dbReference type="InterPro" id="IPR017853">
    <property type="entry name" value="GH"/>
</dbReference>
<evidence type="ECO:0000259" key="13">
    <source>
        <dbReference type="Pfam" id="PF00150"/>
    </source>
</evidence>
<sequence>MHFRSTITTLLLSAALANAAPAPQTFWRRDDTLKFGYGSEKVRGVNLGGWFVLEAWITPSIFDQFAGSGVVDEWTLTSHLGKDAAGTLLSQHWDSWITEDDFAQIAANNLNHVRIPIGYWSIPNSNDPSDPYVMGAYDRFGKALDWAQTHGLKVLVDVHGAQGSQNGFDNSGHNGSVLWTSNDGFITNTKDALNQIRDDYASHPALAAIELVNEPLGSDLDMGKVTQFYNDGWGNLQDSNVAITFHDAFQGVNSWNNWGAGMWNLLEDTHHYEVFDSGSLAMSPSEHTSTACSFGSQMATNNKWTIAGEWTGAMTDCAKYLNGYGIGARYDGSYKLGSGSYYIGDCAAKSVGTVDGMLQVDKDNIQTFIAAQLDAYEKAAGWIWWTWKTESAPEWHLQNLTAAGLFPKDPGNRPTTLPNGQTGHPCS</sequence>
<evidence type="ECO:0000256" key="7">
    <source>
        <dbReference type="ARBA" id="ARBA00023316"/>
    </source>
</evidence>
<dbReference type="InterPro" id="IPR050386">
    <property type="entry name" value="Glycosyl_hydrolase_5"/>
</dbReference>
<keyword evidence="6 10" id="KW-0326">Glycosidase</keyword>
<evidence type="ECO:0000256" key="3">
    <source>
        <dbReference type="ARBA" id="ARBA00022525"/>
    </source>
</evidence>
<feature type="compositionally biased region" description="Polar residues" evidence="11">
    <location>
        <begin position="413"/>
        <end position="427"/>
    </location>
</feature>
<evidence type="ECO:0000256" key="10">
    <source>
        <dbReference type="RuleBase" id="RU361153"/>
    </source>
</evidence>
<comment type="catalytic activity">
    <reaction evidence="8">
        <text>Successive hydrolysis of beta-D-glucose units from the non-reducing ends of (1-&gt;3)-beta-D-glucans, releasing alpha-glucose.</text>
        <dbReference type="EC" id="3.2.1.58"/>
    </reaction>
</comment>
<evidence type="ECO:0000256" key="1">
    <source>
        <dbReference type="ARBA" id="ARBA00004613"/>
    </source>
</evidence>
<dbReference type="Proteomes" id="UP000800092">
    <property type="component" value="Unassembled WGS sequence"/>
</dbReference>
<dbReference type="EC" id="3.2.1.58" evidence="9"/>
<keyword evidence="4 12" id="KW-0732">Signal</keyword>
<dbReference type="EMBL" id="ML991785">
    <property type="protein sequence ID" value="KAF2236356.1"/>
    <property type="molecule type" value="Genomic_DNA"/>
</dbReference>
<dbReference type="GO" id="GO:0071555">
    <property type="term" value="P:cell wall organization"/>
    <property type="evidence" value="ECO:0007669"/>
    <property type="project" value="UniProtKB-KW"/>
</dbReference>
<evidence type="ECO:0000256" key="6">
    <source>
        <dbReference type="ARBA" id="ARBA00023295"/>
    </source>
</evidence>
<organism evidence="14 15">
    <name type="scientific">Viridothelium virens</name>
    <name type="common">Speckled blister lichen</name>
    <name type="synonym">Trypethelium virens</name>
    <dbReference type="NCBI Taxonomy" id="1048519"/>
    <lineage>
        <taxon>Eukaryota</taxon>
        <taxon>Fungi</taxon>
        <taxon>Dikarya</taxon>
        <taxon>Ascomycota</taxon>
        <taxon>Pezizomycotina</taxon>
        <taxon>Dothideomycetes</taxon>
        <taxon>Dothideomycetes incertae sedis</taxon>
        <taxon>Trypetheliales</taxon>
        <taxon>Trypetheliaceae</taxon>
        <taxon>Viridothelium</taxon>
    </lineage>
</organism>
<comment type="similarity">
    <text evidence="2 10">Belongs to the glycosyl hydrolase 5 (cellulase A) family.</text>
</comment>
<name>A0A6A6HE02_VIRVR</name>
<protein>
    <recommendedName>
        <fullName evidence="9">glucan 1,3-beta-glucosidase</fullName>
        <ecNumber evidence="9">3.2.1.58</ecNumber>
    </recommendedName>
</protein>
<dbReference type="OrthoDB" id="62120at2759"/>
<keyword evidence="7" id="KW-0961">Cell wall biogenesis/degradation</keyword>
<evidence type="ECO:0000256" key="4">
    <source>
        <dbReference type="ARBA" id="ARBA00022729"/>
    </source>
</evidence>
<evidence type="ECO:0000256" key="12">
    <source>
        <dbReference type="SAM" id="SignalP"/>
    </source>
</evidence>
<evidence type="ECO:0000256" key="9">
    <source>
        <dbReference type="ARBA" id="ARBA00038929"/>
    </source>
</evidence>
<keyword evidence="15" id="KW-1185">Reference proteome</keyword>
<evidence type="ECO:0000313" key="15">
    <source>
        <dbReference type="Proteomes" id="UP000800092"/>
    </source>
</evidence>
<gene>
    <name evidence="14" type="ORF">EV356DRAFT_530980</name>
</gene>
<dbReference type="GO" id="GO:0009986">
    <property type="term" value="C:cell surface"/>
    <property type="evidence" value="ECO:0007669"/>
    <property type="project" value="TreeGrafter"/>
</dbReference>
<feature type="domain" description="Glycoside hydrolase family 5" evidence="13">
    <location>
        <begin position="89"/>
        <end position="231"/>
    </location>
</feature>
<dbReference type="InterPro" id="IPR001547">
    <property type="entry name" value="Glyco_hydro_5"/>
</dbReference>
<accession>A0A6A6HE02</accession>
<dbReference type="SUPFAM" id="SSF51445">
    <property type="entry name" value="(Trans)glycosidases"/>
    <property type="match status" value="1"/>
</dbReference>
<evidence type="ECO:0000256" key="8">
    <source>
        <dbReference type="ARBA" id="ARBA00036824"/>
    </source>
</evidence>
<evidence type="ECO:0000313" key="14">
    <source>
        <dbReference type="EMBL" id="KAF2236356.1"/>
    </source>
</evidence>
<dbReference type="GO" id="GO:0004338">
    <property type="term" value="F:glucan exo-1,3-beta-glucosidase activity"/>
    <property type="evidence" value="ECO:0007669"/>
    <property type="project" value="UniProtKB-EC"/>
</dbReference>
<keyword evidence="5 10" id="KW-0378">Hydrolase</keyword>
<comment type="subcellular location">
    <subcellularLocation>
        <location evidence="1">Secreted</location>
    </subcellularLocation>
</comment>
<evidence type="ECO:0000256" key="5">
    <source>
        <dbReference type="ARBA" id="ARBA00022801"/>
    </source>
</evidence>
<dbReference type="GO" id="GO:0009251">
    <property type="term" value="P:glucan catabolic process"/>
    <property type="evidence" value="ECO:0007669"/>
    <property type="project" value="TreeGrafter"/>
</dbReference>
<proteinExistence type="inferred from homology"/>
<evidence type="ECO:0000256" key="2">
    <source>
        <dbReference type="ARBA" id="ARBA00005641"/>
    </source>
</evidence>
<dbReference type="Pfam" id="PF00150">
    <property type="entry name" value="Cellulase"/>
    <property type="match status" value="1"/>
</dbReference>
<dbReference type="PANTHER" id="PTHR31297">
    <property type="entry name" value="GLUCAN ENDO-1,6-BETA-GLUCOSIDASE B"/>
    <property type="match status" value="1"/>
</dbReference>
<evidence type="ECO:0000256" key="11">
    <source>
        <dbReference type="SAM" id="MobiDB-lite"/>
    </source>
</evidence>
<dbReference type="PANTHER" id="PTHR31297:SF1">
    <property type="entry name" value="GLUCAN 1,3-BETA-GLUCOSIDASE I_II-RELATED"/>
    <property type="match status" value="1"/>
</dbReference>
<feature type="chain" id="PRO_5025337841" description="glucan 1,3-beta-glucosidase" evidence="12">
    <location>
        <begin position="20"/>
        <end position="427"/>
    </location>
</feature>
<reference evidence="14" key="1">
    <citation type="journal article" date="2020" name="Stud. Mycol.">
        <title>101 Dothideomycetes genomes: a test case for predicting lifestyles and emergence of pathogens.</title>
        <authorList>
            <person name="Haridas S."/>
            <person name="Albert R."/>
            <person name="Binder M."/>
            <person name="Bloem J."/>
            <person name="Labutti K."/>
            <person name="Salamov A."/>
            <person name="Andreopoulos B."/>
            <person name="Baker S."/>
            <person name="Barry K."/>
            <person name="Bills G."/>
            <person name="Bluhm B."/>
            <person name="Cannon C."/>
            <person name="Castanera R."/>
            <person name="Culley D."/>
            <person name="Daum C."/>
            <person name="Ezra D."/>
            <person name="Gonzalez J."/>
            <person name="Henrissat B."/>
            <person name="Kuo A."/>
            <person name="Liang C."/>
            <person name="Lipzen A."/>
            <person name="Lutzoni F."/>
            <person name="Magnuson J."/>
            <person name="Mondo S."/>
            <person name="Nolan M."/>
            <person name="Ohm R."/>
            <person name="Pangilinan J."/>
            <person name="Park H.-J."/>
            <person name="Ramirez L."/>
            <person name="Alfaro M."/>
            <person name="Sun H."/>
            <person name="Tritt A."/>
            <person name="Yoshinaga Y."/>
            <person name="Zwiers L.-H."/>
            <person name="Turgeon B."/>
            <person name="Goodwin S."/>
            <person name="Spatafora J."/>
            <person name="Crous P."/>
            <person name="Grigoriev I."/>
        </authorList>
    </citation>
    <scope>NUCLEOTIDE SEQUENCE</scope>
    <source>
        <strain evidence="14">Tuck. ex Michener</strain>
    </source>
</reference>
<dbReference type="AlphaFoldDB" id="A0A6A6HE02"/>
<dbReference type="Gene3D" id="3.20.20.80">
    <property type="entry name" value="Glycosidases"/>
    <property type="match status" value="1"/>
</dbReference>
<feature type="region of interest" description="Disordered" evidence="11">
    <location>
        <begin position="406"/>
        <end position="427"/>
    </location>
</feature>
<feature type="signal peptide" evidence="12">
    <location>
        <begin position="1"/>
        <end position="19"/>
    </location>
</feature>
<keyword evidence="3" id="KW-0964">Secreted</keyword>